<evidence type="ECO:0000313" key="12">
    <source>
        <dbReference type="EMBL" id="SBO92856.1"/>
    </source>
</evidence>
<evidence type="ECO:0000256" key="3">
    <source>
        <dbReference type="ARBA" id="ARBA00022676"/>
    </source>
</evidence>
<accession>A0A1M4E277</accession>
<comment type="similarity">
    <text evidence="8">Belongs to the glycosyltransferase 2 family. CrtQ subfamily.</text>
</comment>
<evidence type="ECO:0000256" key="9">
    <source>
        <dbReference type="ARBA" id="ARBA00040345"/>
    </source>
</evidence>
<comment type="function">
    <text evidence="6">Catalyzes the glycosylation of 4,4'-diaponeurosporenoate, i.e. the esterification of glucose at the C1'' position with the carboxyl group of 4,4'-diaponeurosporenic acid, to form glycosyl-4,4'-diaponeurosporenoate. This is a step in the biosynthesis of staphyloxanthin, an orange pigment present in most staphylococci strains.</text>
</comment>
<dbReference type="EMBL" id="LT559118">
    <property type="protein sequence ID" value="SBO92856.1"/>
    <property type="molecule type" value="Genomic_DNA"/>
</dbReference>
<evidence type="ECO:0000256" key="8">
    <source>
        <dbReference type="ARBA" id="ARBA00038120"/>
    </source>
</evidence>
<dbReference type="Pfam" id="PF00535">
    <property type="entry name" value="Glycos_transf_2"/>
    <property type="match status" value="1"/>
</dbReference>
<reference evidence="12" key="1">
    <citation type="submission" date="2016-04" db="EMBL/GenBank/DDBJ databases">
        <authorList>
            <person name="Evans L.H."/>
            <person name="Alamgir A."/>
            <person name="Owens N."/>
            <person name="Weber N.D."/>
            <person name="Virtaneva K."/>
            <person name="Barbian K."/>
            <person name="Babar A."/>
            <person name="Rosenke K."/>
        </authorList>
    </citation>
    <scope>NUCLEOTIDE SEQUENCE</scope>
    <source>
        <strain evidence="12">Nono1</strain>
    </source>
</reference>
<keyword evidence="2" id="KW-1003">Cell membrane</keyword>
<organism evidence="12">
    <name type="scientific">Nonomuraea gerenzanensis</name>
    <dbReference type="NCBI Taxonomy" id="93944"/>
    <lineage>
        <taxon>Bacteria</taxon>
        <taxon>Bacillati</taxon>
        <taxon>Actinomycetota</taxon>
        <taxon>Actinomycetes</taxon>
        <taxon>Streptosporangiales</taxon>
        <taxon>Streptosporangiaceae</taxon>
        <taxon>Nonomuraea</taxon>
    </lineage>
</organism>
<feature type="coiled-coil region" evidence="10">
    <location>
        <begin position="495"/>
        <end position="529"/>
    </location>
</feature>
<comment type="subcellular location">
    <subcellularLocation>
        <location evidence="1">Cell membrane</location>
    </subcellularLocation>
</comment>
<gene>
    <name evidence="12" type="ORF">BN4615_P2370</name>
</gene>
<evidence type="ECO:0000256" key="2">
    <source>
        <dbReference type="ARBA" id="ARBA00022475"/>
    </source>
</evidence>
<dbReference type="AlphaFoldDB" id="A0A1M4E277"/>
<protein>
    <recommendedName>
        <fullName evidence="9">4,4'-diaponeurosporenoate glycosyltransferase</fullName>
    </recommendedName>
</protein>
<comment type="pathway">
    <text evidence="7">Carotenoid biosynthesis; staphyloxanthin biosynthesis; staphyloxanthin from farnesyl diphosphate: step 4/5.</text>
</comment>
<dbReference type="PANTHER" id="PTHR43646">
    <property type="entry name" value="GLYCOSYLTRANSFERASE"/>
    <property type="match status" value="1"/>
</dbReference>
<evidence type="ECO:0000256" key="1">
    <source>
        <dbReference type="ARBA" id="ARBA00004236"/>
    </source>
</evidence>
<evidence type="ECO:0000259" key="11">
    <source>
        <dbReference type="Pfam" id="PF00535"/>
    </source>
</evidence>
<keyword evidence="4 12" id="KW-0808">Transferase</keyword>
<dbReference type="GO" id="GO:0005886">
    <property type="term" value="C:plasma membrane"/>
    <property type="evidence" value="ECO:0007669"/>
    <property type="project" value="UniProtKB-SubCell"/>
</dbReference>
<evidence type="ECO:0000256" key="5">
    <source>
        <dbReference type="ARBA" id="ARBA00023136"/>
    </source>
</evidence>
<dbReference type="PANTHER" id="PTHR43646:SF2">
    <property type="entry name" value="GLYCOSYLTRANSFERASE 2-LIKE DOMAIN-CONTAINING PROTEIN"/>
    <property type="match status" value="1"/>
</dbReference>
<name>A0A1M4E277_9ACTN</name>
<keyword evidence="10" id="KW-0175">Coiled coil</keyword>
<evidence type="ECO:0000256" key="6">
    <source>
        <dbReference type="ARBA" id="ARBA00037281"/>
    </source>
</evidence>
<dbReference type="SUPFAM" id="SSF53448">
    <property type="entry name" value="Nucleotide-diphospho-sugar transferases"/>
    <property type="match status" value="1"/>
</dbReference>
<evidence type="ECO:0000256" key="10">
    <source>
        <dbReference type="SAM" id="Coils"/>
    </source>
</evidence>
<proteinExistence type="inferred from homology"/>
<keyword evidence="5" id="KW-0472">Membrane</keyword>
<dbReference type="InterPro" id="IPR029044">
    <property type="entry name" value="Nucleotide-diphossugar_trans"/>
</dbReference>
<feature type="domain" description="Glycosyltransferase 2-like" evidence="11">
    <location>
        <begin position="28"/>
        <end position="147"/>
    </location>
</feature>
<dbReference type="Gene3D" id="3.90.550.10">
    <property type="entry name" value="Spore Coat Polysaccharide Biosynthesis Protein SpsA, Chain A"/>
    <property type="match status" value="1"/>
</dbReference>
<sequence length="571" mass="62826">MIPRIPHNDFGVLTPPTLGDWEPALTVTVVIPAHDRQETLDLTLAALSAQSYPGHLMDVVVVDDGSATPLSLPEIVPARTKLVSSPPGGWGRAWAVQAGIDVATGEVVFVLDADMVPHRRHVEAQLRWHHLAPYVVALGWIDFTGPGPLPSPEEVVGALAAGSEERLFPLAAHRHDWAEQIIGDHDGLRAAPSSLATRIHVGATVSYPAALLRSVGGMDTSLVLAEDTELGYRLTQGGAVFVPDPESRAWHVGLPTAMRDHRALKRYNDPYVADRVPYRRYLRMDAGRQWLVPYVEATVPATSCEDATVPASSYEDVRATVDSLLAGSLPDVRVTVTGPWELLTPDRRAPLADPHLDLRLIHASFDHDPRVHLAPPAHDPHAGPGRAPFRLSVPPGWVVAEDTVERLVAHLEEHDSGSLCVALEETAQGVTIARLDRTAALARADLVRAPGDRLDDLVDELFGLEWVDGETWGFRRRPAVYPPRRRPPSEVAVLKAEHEKEVARYRKRVAALRAELAQARREAGKHGRDAARWREKAEAWRREAVRLAGERNRTVIRRAVRRVRDLAFPGD</sequence>
<dbReference type="InterPro" id="IPR001173">
    <property type="entry name" value="Glyco_trans_2-like"/>
</dbReference>
<dbReference type="CDD" id="cd00761">
    <property type="entry name" value="Glyco_tranf_GTA_type"/>
    <property type="match status" value="1"/>
</dbReference>
<evidence type="ECO:0000256" key="4">
    <source>
        <dbReference type="ARBA" id="ARBA00022679"/>
    </source>
</evidence>
<keyword evidence="3" id="KW-0328">Glycosyltransferase</keyword>
<dbReference type="RefSeq" id="WP_225272098.1">
    <property type="nucleotide sequence ID" value="NZ_CP084058.1"/>
</dbReference>
<dbReference type="GO" id="GO:0016757">
    <property type="term" value="F:glycosyltransferase activity"/>
    <property type="evidence" value="ECO:0007669"/>
    <property type="project" value="UniProtKB-KW"/>
</dbReference>
<evidence type="ECO:0000256" key="7">
    <source>
        <dbReference type="ARBA" id="ARBA00037904"/>
    </source>
</evidence>